<dbReference type="GO" id="GO:0016020">
    <property type="term" value="C:membrane"/>
    <property type="evidence" value="ECO:0007669"/>
    <property type="project" value="InterPro"/>
</dbReference>
<dbReference type="PROSITE" id="PS51108">
    <property type="entry name" value="PTS_EIID"/>
    <property type="match status" value="1"/>
</dbReference>
<dbReference type="Pfam" id="PF03613">
    <property type="entry name" value="EIID-AGA"/>
    <property type="match status" value="1"/>
</dbReference>
<feature type="transmembrane region" description="Helical" evidence="1">
    <location>
        <begin position="201"/>
        <end position="218"/>
    </location>
</feature>
<evidence type="ECO:0008006" key="3">
    <source>
        <dbReference type="Google" id="ProtNLM"/>
    </source>
</evidence>
<keyword evidence="1" id="KW-1133">Transmembrane helix</keyword>
<reference evidence="2" key="1">
    <citation type="journal article" date="2020" name="mSystems">
        <title>Genome- and Community-Level Interaction Insights into Carbon Utilization and Element Cycling Functions of Hydrothermarchaeota in Hydrothermal Sediment.</title>
        <authorList>
            <person name="Zhou Z."/>
            <person name="Liu Y."/>
            <person name="Xu W."/>
            <person name="Pan J."/>
            <person name="Luo Z.H."/>
            <person name="Li M."/>
        </authorList>
    </citation>
    <scope>NUCLEOTIDE SEQUENCE [LARGE SCALE GENOMIC DNA]</scope>
    <source>
        <strain evidence="2">SpSt-1233</strain>
    </source>
</reference>
<protein>
    <recommendedName>
        <fullName evidence="3">PTS system mannose/fructose/sorbose family transporter subunit IID</fullName>
    </recommendedName>
</protein>
<evidence type="ECO:0000256" key="1">
    <source>
        <dbReference type="SAM" id="Phobius"/>
    </source>
</evidence>
<gene>
    <name evidence="2" type="ORF">ENO08_05280</name>
</gene>
<dbReference type="EMBL" id="DSEC01000373">
    <property type="protein sequence ID" value="HER43852.1"/>
    <property type="molecule type" value="Genomic_DNA"/>
</dbReference>
<evidence type="ECO:0000313" key="2">
    <source>
        <dbReference type="EMBL" id="HER43852.1"/>
    </source>
</evidence>
<sequence>MQRSYIRHLWRLFFLQSTHNEKTMDGLGFYHVLAPEMRDWARNEEELEEIASRSMGYFNANPILASYILGIVQNMERRRAEGSEPSIERIERMKSTLSAVLSAKGDYFFEVVLIPLGLTIAGIFGMYSSYFGPIIFLVLYNYYHLQARIGGYLTGLRAGEGLGGDLVAQLYKEQGALAGCAAFASGVFAALAVVRAYAFGGFGLAGWGVAAAAGVFLLRRRISVMWSVVFVFIATAIYLLLS</sequence>
<name>A0A7V2AV92_UNCEI</name>
<dbReference type="InterPro" id="IPR004704">
    <property type="entry name" value="PTS_IID_man"/>
</dbReference>
<proteinExistence type="predicted"/>
<feature type="transmembrane region" description="Helical" evidence="1">
    <location>
        <begin position="224"/>
        <end position="241"/>
    </location>
</feature>
<feature type="transmembrane region" description="Helical" evidence="1">
    <location>
        <begin position="175"/>
        <end position="194"/>
    </location>
</feature>
<comment type="caution">
    <text evidence="2">The sequence shown here is derived from an EMBL/GenBank/DDBJ whole genome shotgun (WGS) entry which is preliminary data.</text>
</comment>
<dbReference type="AlphaFoldDB" id="A0A7V2AV92"/>
<keyword evidence="1" id="KW-0812">Transmembrane</keyword>
<keyword evidence="1" id="KW-0472">Membrane</keyword>
<organism evidence="2">
    <name type="scientific">Eiseniibacteriota bacterium</name>
    <dbReference type="NCBI Taxonomy" id="2212470"/>
    <lineage>
        <taxon>Bacteria</taxon>
        <taxon>Candidatus Eiseniibacteriota</taxon>
    </lineage>
</organism>
<dbReference type="Proteomes" id="UP000886069">
    <property type="component" value="Unassembled WGS sequence"/>
</dbReference>
<accession>A0A7V2AV92</accession>
<dbReference type="GO" id="GO:0009401">
    <property type="term" value="P:phosphoenolpyruvate-dependent sugar phosphotransferase system"/>
    <property type="evidence" value="ECO:0007669"/>
    <property type="project" value="InterPro"/>
</dbReference>